<feature type="transmembrane region" description="Helical" evidence="7">
    <location>
        <begin position="484"/>
        <end position="505"/>
    </location>
</feature>
<evidence type="ECO:0000313" key="9">
    <source>
        <dbReference type="Proteomes" id="UP000663193"/>
    </source>
</evidence>
<dbReference type="OMA" id="YCYMGIQ"/>
<dbReference type="AlphaFoldDB" id="A0A7U2HX58"/>
<dbReference type="Pfam" id="PF07690">
    <property type="entry name" value="MFS_1"/>
    <property type="match status" value="1"/>
</dbReference>
<keyword evidence="9" id="KW-1185">Reference proteome</keyword>
<reference evidence="9" key="1">
    <citation type="journal article" date="2021" name="BMC Genomics">
        <title>Chromosome-level genome assembly and manually-curated proteome of model necrotroph Parastagonospora nodorum Sn15 reveals a genome-wide trove of candidate effector homologs, and redundancy of virulence-related functions within an accessory chromosome.</title>
        <authorList>
            <person name="Bertazzoni S."/>
            <person name="Jones D.A.B."/>
            <person name="Phan H.T."/>
            <person name="Tan K.-C."/>
            <person name="Hane J.K."/>
        </authorList>
    </citation>
    <scope>NUCLEOTIDE SEQUENCE [LARGE SCALE GENOMIC DNA]</scope>
    <source>
        <strain evidence="9">SN15 / ATCC MYA-4574 / FGSC 10173)</strain>
    </source>
</reference>
<dbReference type="FunFam" id="1.20.1250.20:FF:000064">
    <property type="entry name" value="MFS allantoate transporter"/>
    <property type="match status" value="1"/>
</dbReference>
<evidence type="ECO:0000256" key="7">
    <source>
        <dbReference type="SAM" id="Phobius"/>
    </source>
</evidence>
<evidence type="ECO:0000313" key="8">
    <source>
        <dbReference type="EMBL" id="QRC91377.1"/>
    </source>
</evidence>
<feature type="transmembrane region" description="Helical" evidence="7">
    <location>
        <begin position="325"/>
        <end position="349"/>
    </location>
</feature>
<dbReference type="InterPro" id="IPR036259">
    <property type="entry name" value="MFS_trans_sf"/>
</dbReference>
<feature type="transmembrane region" description="Helical" evidence="7">
    <location>
        <begin position="118"/>
        <end position="137"/>
    </location>
</feature>
<evidence type="ECO:0000256" key="6">
    <source>
        <dbReference type="ARBA" id="ARBA00037968"/>
    </source>
</evidence>
<evidence type="ECO:0000256" key="3">
    <source>
        <dbReference type="ARBA" id="ARBA00022692"/>
    </source>
</evidence>
<proteinExistence type="inferred from homology"/>
<feature type="transmembrane region" description="Helical" evidence="7">
    <location>
        <begin position="253"/>
        <end position="274"/>
    </location>
</feature>
<comment type="similarity">
    <text evidence="6">Belongs to the major facilitator superfamily. Allantoate permease family.</text>
</comment>
<feature type="transmembrane region" description="Helical" evidence="7">
    <location>
        <begin position="361"/>
        <end position="381"/>
    </location>
</feature>
<dbReference type="Gene3D" id="1.20.1250.20">
    <property type="entry name" value="MFS general substrate transporter like domains"/>
    <property type="match status" value="1"/>
</dbReference>
<comment type="subcellular location">
    <subcellularLocation>
        <location evidence="1">Membrane</location>
        <topology evidence="1">Multi-pass membrane protein</topology>
    </subcellularLocation>
</comment>
<feature type="transmembrane region" description="Helical" evidence="7">
    <location>
        <begin position="149"/>
        <end position="173"/>
    </location>
</feature>
<keyword evidence="4 7" id="KW-1133">Transmembrane helix</keyword>
<evidence type="ECO:0000256" key="2">
    <source>
        <dbReference type="ARBA" id="ARBA00022448"/>
    </source>
</evidence>
<keyword evidence="2" id="KW-0813">Transport</keyword>
<dbReference type="SUPFAM" id="SSF103473">
    <property type="entry name" value="MFS general substrate transporter"/>
    <property type="match status" value="1"/>
</dbReference>
<dbReference type="VEuPathDB" id="FungiDB:JI435_008810"/>
<dbReference type="RefSeq" id="XP_001791548.1">
    <property type="nucleotide sequence ID" value="XM_001791496.1"/>
</dbReference>
<dbReference type="PANTHER" id="PTHR43791">
    <property type="entry name" value="PERMEASE-RELATED"/>
    <property type="match status" value="1"/>
</dbReference>
<evidence type="ECO:0000256" key="4">
    <source>
        <dbReference type="ARBA" id="ARBA00022989"/>
    </source>
</evidence>
<gene>
    <name evidence="8" type="ORF">JI435_008810</name>
</gene>
<evidence type="ECO:0000256" key="1">
    <source>
        <dbReference type="ARBA" id="ARBA00004141"/>
    </source>
</evidence>
<dbReference type="KEGG" id="pno:SNOG_00881"/>
<keyword evidence="5 7" id="KW-0472">Membrane</keyword>
<dbReference type="Proteomes" id="UP000663193">
    <property type="component" value="Chromosome 1"/>
</dbReference>
<evidence type="ECO:0008006" key="10">
    <source>
        <dbReference type="Google" id="ProtNLM"/>
    </source>
</evidence>
<dbReference type="GO" id="GO:0022857">
    <property type="term" value="F:transmembrane transporter activity"/>
    <property type="evidence" value="ECO:0007669"/>
    <property type="project" value="InterPro"/>
</dbReference>
<accession>A0A7U2HX58</accession>
<feature type="transmembrane region" description="Helical" evidence="7">
    <location>
        <begin position="420"/>
        <end position="440"/>
    </location>
</feature>
<dbReference type="PANTHER" id="PTHR43791:SF63">
    <property type="entry name" value="HIGH AFFINITY CYSTEINE TRANSPORTER"/>
    <property type="match status" value="1"/>
</dbReference>
<protein>
    <recommendedName>
        <fullName evidence="10">Major facilitator superfamily (MFS) profile domain-containing protein</fullName>
    </recommendedName>
</protein>
<sequence>MTNRASHDGVNNAPEVTYPADKKEIGQVERVLSAEDEKVDHINYDRIDAEVAKYADATAERVHISEEENKRLKSLIDRRVLPIMIVTYFLQALDKGTMSFSSIMGIRNDIPILKQNHYFAWLTTCIYIAILCVEYPINWTIQRVPVGKFLGINILLWSTTLCCHALCFSFPALVTVRTLLGIFEAVCQPAFLIMSSIWYKRDEQAAVINYWYMMNGAQQIVGGLLAYGFSQIHHPSFRDGTGKLIGGTAKIRSWQAIFITYGMASFLWGIFVLIRLPDSPMRAKCFTEEDKKLMVERVRSNQTGLQNKKFRAYQLKEALLDPQTYCYMLIQICTTLPTSGLGAFYNIIINGLKFTILQTQLLAMVLGVVIIFTLTGSAWLCKKTGQNLLTMAIFVIPSFIGTIVIMTVENKNNSTKAGLLISYWIVFTFWAAQGLGMSMLTRNVGGQTKKSVCITMNFLAWCGGNAAGPQVFFDGDAPRYRKALSIHLGCYSLLVCTIAFLRWNLTIRNKKKDQQFGKEINSTHGFDDLTDKENPNFRYVY</sequence>
<dbReference type="GO" id="GO:0016020">
    <property type="term" value="C:membrane"/>
    <property type="evidence" value="ECO:0007669"/>
    <property type="project" value="UniProtKB-SubCell"/>
</dbReference>
<organism evidence="8 9">
    <name type="scientific">Phaeosphaeria nodorum (strain SN15 / ATCC MYA-4574 / FGSC 10173)</name>
    <name type="common">Glume blotch fungus</name>
    <name type="synonym">Parastagonospora nodorum</name>
    <dbReference type="NCBI Taxonomy" id="321614"/>
    <lineage>
        <taxon>Eukaryota</taxon>
        <taxon>Fungi</taxon>
        <taxon>Dikarya</taxon>
        <taxon>Ascomycota</taxon>
        <taxon>Pezizomycotina</taxon>
        <taxon>Dothideomycetes</taxon>
        <taxon>Pleosporomycetidae</taxon>
        <taxon>Pleosporales</taxon>
        <taxon>Pleosporineae</taxon>
        <taxon>Phaeosphaeriaceae</taxon>
        <taxon>Parastagonospora</taxon>
    </lineage>
</organism>
<name>A0A7U2HX58_PHANO</name>
<evidence type="ECO:0000256" key="5">
    <source>
        <dbReference type="ARBA" id="ARBA00023136"/>
    </source>
</evidence>
<feature type="transmembrane region" description="Helical" evidence="7">
    <location>
        <begin position="388"/>
        <end position="408"/>
    </location>
</feature>
<dbReference type="EMBL" id="CP069023">
    <property type="protein sequence ID" value="QRC91377.1"/>
    <property type="molecule type" value="Genomic_DNA"/>
</dbReference>
<dbReference type="OrthoDB" id="6730379at2759"/>
<feature type="transmembrane region" description="Helical" evidence="7">
    <location>
        <begin position="452"/>
        <end position="472"/>
    </location>
</feature>
<keyword evidence="3 7" id="KW-0812">Transmembrane</keyword>
<dbReference type="InterPro" id="IPR011701">
    <property type="entry name" value="MFS"/>
</dbReference>
<feature type="transmembrane region" description="Helical" evidence="7">
    <location>
        <begin position="211"/>
        <end position="233"/>
    </location>
</feature>